<feature type="region of interest" description="Disordered" evidence="1">
    <location>
        <begin position="1"/>
        <end position="95"/>
    </location>
</feature>
<dbReference type="AlphaFoldDB" id="A0A8X6QNL3"/>
<evidence type="ECO:0000256" key="1">
    <source>
        <dbReference type="SAM" id="MobiDB-lite"/>
    </source>
</evidence>
<organism evidence="3 4">
    <name type="scientific">Nephila pilipes</name>
    <name type="common">Giant wood spider</name>
    <name type="synonym">Nephila maculata</name>
    <dbReference type="NCBI Taxonomy" id="299642"/>
    <lineage>
        <taxon>Eukaryota</taxon>
        <taxon>Metazoa</taxon>
        <taxon>Ecdysozoa</taxon>
        <taxon>Arthropoda</taxon>
        <taxon>Chelicerata</taxon>
        <taxon>Arachnida</taxon>
        <taxon>Araneae</taxon>
        <taxon>Araneomorphae</taxon>
        <taxon>Entelegynae</taxon>
        <taxon>Araneoidea</taxon>
        <taxon>Nephilidae</taxon>
        <taxon>Nephila</taxon>
    </lineage>
</organism>
<name>A0A8X6QNL3_NEPPI</name>
<comment type="caution">
    <text evidence="3">The sequence shown here is derived from an EMBL/GenBank/DDBJ whole genome shotgun (WGS) entry which is preliminary data.</text>
</comment>
<proteinExistence type="predicted"/>
<reference evidence="3" key="1">
    <citation type="submission" date="2020-08" db="EMBL/GenBank/DDBJ databases">
        <title>Multicomponent nature underlies the extraordinary mechanical properties of spider dragline silk.</title>
        <authorList>
            <person name="Kono N."/>
            <person name="Nakamura H."/>
            <person name="Mori M."/>
            <person name="Yoshida Y."/>
            <person name="Ohtoshi R."/>
            <person name="Malay A.D."/>
            <person name="Moran D.A.P."/>
            <person name="Tomita M."/>
            <person name="Numata K."/>
            <person name="Arakawa K."/>
        </authorList>
    </citation>
    <scope>NUCLEOTIDE SEQUENCE</scope>
</reference>
<gene>
    <name evidence="2" type="ORF">NPIL_525571</name>
    <name evidence="3" type="ORF">NPIL_626271</name>
</gene>
<keyword evidence="4" id="KW-1185">Reference proteome</keyword>
<evidence type="ECO:0000313" key="2">
    <source>
        <dbReference type="EMBL" id="GFS79059.1"/>
    </source>
</evidence>
<evidence type="ECO:0000313" key="4">
    <source>
        <dbReference type="Proteomes" id="UP000887013"/>
    </source>
</evidence>
<evidence type="ECO:0000313" key="3">
    <source>
        <dbReference type="EMBL" id="GFU36398.1"/>
    </source>
</evidence>
<protein>
    <submittedName>
        <fullName evidence="3">Uncharacterized protein</fullName>
    </submittedName>
</protein>
<feature type="compositionally biased region" description="Basic residues" evidence="1">
    <location>
        <begin position="81"/>
        <end position="95"/>
    </location>
</feature>
<accession>A0A8X6QNL3</accession>
<dbReference type="EMBL" id="BMAW01130754">
    <property type="protein sequence ID" value="GFU36398.1"/>
    <property type="molecule type" value="Genomic_DNA"/>
</dbReference>
<feature type="compositionally biased region" description="Basic and acidic residues" evidence="1">
    <location>
        <begin position="7"/>
        <end position="21"/>
    </location>
</feature>
<sequence>MSSSDEEIPKSERFSAKHESQEYEPIDLSIHATLDAASHSRRPSIISLPVSEGSPSDLPDPVSHHHLSSYRCNQEMTHSPPPKKKKLSTKKQFRL</sequence>
<dbReference type="Proteomes" id="UP000887013">
    <property type="component" value="Unassembled WGS sequence"/>
</dbReference>
<dbReference type="EMBL" id="BMAW01097315">
    <property type="protein sequence ID" value="GFS79059.1"/>
    <property type="molecule type" value="Genomic_DNA"/>
</dbReference>